<reference evidence="3" key="1">
    <citation type="submission" date="2023-07" db="EMBL/GenBank/DDBJ databases">
        <title>Genome content predicts the carbon catabolic preferences of heterotrophic bacteria.</title>
        <authorList>
            <person name="Gralka M."/>
        </authorList>
    </citation>
    <scope>NUCLEOTIDE SEQUENCE</scope>
    <source>
        <strain evidence="3">F2M12</strain>
    </source>
</reference>
<dbReference type="SUPFAM" id="SSF75304">
    <property type="entry name" value="Amidase signature (AS) enzymes"/>
    <property type="match status" value="1"/>
</dbReference>
<accession>A0AAW7Z3K6</accession>
<evidence type="ECO:0000313" key="4">
    <source>
        <dbReference type="Proteomes" id="UP001170717"/>
    </source>
</evidence>
<dbReference type="EMBL" id="JAUOQI010000003">
    <property type="protein sequence ID" value="MDO6576812.1"/>
    <property type="molecule type" value="Genomic_DNA"/>
</dbReference>
<proteinExistence type="predicted"/>
<feature type="signal peptide" evidence="1">
    <location>
        <begin position="1"/>
        <end position="20"/>
    </location>
</feature>
<gene>
    <name evidence="3" type="ORF">Q4527_05380</name>
</gene>
<evidence type="ECO:0000259" key="2">
    <source>
        <dbReference type="Pfam" id="PF01425"/>
    </source>
</evidence>
<organism evidence="3 4">
    <name type="scientific">Alteromonas stellipolaris</name>
    <dbReference type="NCBI Taxonomy" id="233316"/>
    <lineage>
        <taxon>Bacteria</taxon>
        <taxon>Pseudomonadati</taxon>
        <taxon>Pseudomonadota</taxon>
        <taxon>Gammaproteobacteria</taxon>
        <taxon>Alteromonadales</taxon>
        <taxon>Alteromonadaceae</taxon>
        <taxon>Alteromonas/Salinimonas group</taxon>
        <taxon>Alteromonas</taxon>
    </lineage>
</organism>
<evidence type="ECO:0000313" key="3">
    <source>
        <dbReference type="EMBL" id="MDO6576812.1"/>
    </source>
</evidence>
<dbReference type="RefSeq" id="WP_303497518.1">
    <property type="nucleotide sequence ID" value="NZ_JAUOQA010000004.1"/>
</dbReference>
<dbReference type="EC" id="3.5.1.4" evidence="3"/>
<dbReference type="NCBIfam" id="NF006006">
    <property type="entry name" value="PRK08137.1"/>
    <property type="match status" value="1"/>
</dbReference>
<dbReference type="AlphaFoldDB" id="A0AAW7Z3K6"/>
<sequence length="553" mass="58916">MRVTLFYAAAILLCTACAPSQPTTKDVSVDSSVENSDEGAVSASITSWLDKSALEQAQAIAEGELSSEALVQGYLARIEKLDGDVNSILALNPNAIEEAKAADLARKNRMRKGLLFGLPVLLKDNIETSELPTTAGAMALVNNDTKRDAPIVARLKAAGAIVLGKTNLSEWANFRSESSISGWSAVGGLTRNPHMLSRSACGSSSGSGAAMALRLASLAVGTETNGSIICPSSMNGIVGFKPTVGLLSRTHIVPISYTQDTAGPMTANVNDAWLMASVMAGVDPKDKATKDASKHMLSAPQQSMLATDLKGVRVGVVRYRQGDNPHVLSTYEKALSSLTAAGAELVEISDFKQPESFWADSYQVLLSEFHYTLNEYLESSPADIPVRSLSELITYNQAITRELALFNQDIFEKAVNTDDTKSQKYASALALVRKTARQNGIDALMAEHKVDVLVAPSNSPAFLIDGVYGDHSPMGFIGIGYLAAIAGYPHLTVPAGEVKNLPVGISFIGKQWDDEKVLRIGSIFQAKHGAYIKPGLLPSRLHNPELLEAVKGL</sequence>
<protein>
    <submittedName>
        <fullName evidence="3">Amidase</fullName>
        <ecNumber evidence="3">3.5.1.4</ecNumber>
    </submittedName>
</protein>
<feature type="domain" description="Amidase" evidence="2">
    <location>
        <begin position="70"/>
        <end position="518"/>
    </location>
</feature>
<dbReference type="PANTHER" id="PTHR42678">
    <property type="entry name" value="AMIDASE"/>
    <property type="match status" value="1"/>
</dbReference>
<dbReference type="GO" id="GO:0004040">
    <property type="term" value="F:amidase activity"/>
    <property type="evidence" value="ECO:0007669"/>
    <property type="project" value="UniProtKB-EC"/>
</dbReference>
<comment type="caution">
    <text evidence="3">The sequence shown here is derived from an EMBL/GenBank/DDBJ whole genome shotgun (WGS) entry which is preliminary data.</text>
</comment>
<name>A0AAW7Z3K6_9ALTE</name>
<keyword evidence="1" id="KW-0732">Signal</keyword>
<dbReference type="Gene3D" id="3.90.1300.10">
    <property type="entry name" value="Amidase signature (AS) domain"/>
    <property type="match status" value="1"/>
</dbReference>
<dbReference type="PANTHER" id="PTHR42678:SF34">
    <property type="entry name" value="OS04G0183300 PROTEIN"/>
    <property type="match status" value="1"/>
</dbReference>
<dbReference type="Proteomes" id="UP001170717">
    <property type="component" value="Unassembled WGS sequence"/>
</dbReference>
<feature type="chain" id="PRO_5043678630" evidence="1">
    <location>
        <begin position="21"/>
        <end position="553"/>
    </location>
</feature>
<dbReference type="InterPro" id="IPR036928">
    <property type="entry name" value="AS_sf"/>
</dbReference>
<keyword evidence="3" id="KW-0378">Hydrolase</keyword>
<dbReference type="Pfam" id="PF01425">
    <property type="entry name" value="Amidase"/>
    <property type="match status" value="1"/>
</dbReference>
<dbReference type="InterPro" id="IPR023631">
    <property type="entry name" value="Amidase_dom"/>
</dbReference>
<evidence type="ECO:0000256" key="1">
    <source>
        <dbReference type="SAM" id="SignalP"/>
    </source>
</evidence>